<feature type="transmembrane region" description="Helical" evidence="1">
    <location>
        <begin position="949"/>
        <end position="968"/>
    </location>
</feature>
<gene>
    <name evidence="2" type="ORF">EKN06_07000</name>
</gene>
<feature type="transmembrane region" description="Helical" evidence="1">
    <location>
        <begin position="535"/>
        <end position="558"/>
    </location>
</feature>
<dbReference type="RefSeq" id="WP_127612187.1">
    <property type="nucleotide sequence ID" value="NZ_RXOL01000002.1"/>
</dbReference>
<dbReference type="GO" id="GO:0042910">
    <property type="term" value="F:xenobiotic transmembrane transporter activity"/>
    <property type="evidence" value="ECO:0007669"/>
    <property type="project" value="TreeGrafter"/>
</dbReference>
<feature type="transmembrane region" description="Helical" evidence="1">
    <location>
        <begin position="337"/>
        <end position="355"/>
    </location>
</feature>
<dbReference type="PRINTS" id="PR00702">
    <property type="entry name" value="ACRIFLAVINRP"/>
</dbReference>
<feature type="transmembrane region" description="Helical" evidence="1">
    <location>
        <begin position="362"/>
        <end position="379"/>
    </location>
</feature>
<keyword evidence="3" id="KW-1185">Reference proteome</keyword>
<feature type="transmembrane region" description="Helical" evidence="1">
    <location>
        <begin position="1001"/>
        <end position="1026"/>
    </location>
</feature>
<name>A0A437GYC9_9SPHN</name>
<dbReference type="OrthoDB" id="9806532at2"/>
<protein>
    <submittedName>
        <fullName evidence="2">Efflux RND transporter permease subunit</fullName>
    </submittedName>
</protein>
<evidence type="ECO:0000256" key="1">
    <source>
        <dbReference type="SAM" id="Phobius"/>
    </source>
</evidence>
<dbReference type="Pfam" id="PF00873">
    <property type="entry name" value="ACR_tran"/>
    <property type="match status" value="2"/>
</dbReference>
<evidence type="ECO:0000313" key="2">
    <source>
        <dbReference type="EMBL" id="RVQ67678.1"/>
    </source>
</evidence>
<organism evidence="2 3">
    <name type="scientific">Croceicoccus ponticola</name>
    <dbReference type="NCBI Taxonomy" id="2217664"/>
    <lineage>
        <taxon>Bacteria</taxon>
        <taxon>Pseudomonadati</taxon>
        <taxon>Pseudomonadota</taxon>
        <taxon>Alphaproteobacteria</taxon>
        <taxon>Sphingomonadales</taxon>
        <taxon>Erythrobacteraceae</taxon>
        <taxon>Croceicoccus</taxon>
    </lineage>
</organism>
<dbReference type="SUPFAM" id="SSF82866">
    <property type="entry name" value="Multidrug efflux transporter AcrB transmembrane domain"/>
    <property type="match status" value="2"/>
</dbReference>
<dbReference type="InterPro" id="IPR001036">
    <property type="entry name" value="Acrflvin-R"/>
</dbReference>
<dbReference type="PANTHER" id="PTHR32063">
    <property type="match status" value="1"/>
</dbReference>
<keyword evidence="1" id="KW-0472">Membrane</keyword>
<dbReference type="GO" id="GO:0005886">
    <property type="term" value="C:plasma membrane"/>
    <property type="evidence" value="ECO:0007669"/>
    <property type="project" value="TreeGrafter"/>
</dbReference>
<feature type="transmembrane region" description="Helical" evidence="1">
    <location>
        <begin position="391"/>
        <end position="413"/>
    </location>
</feature>
<evidence type="ECO:0000313" key="3">
    <source>
        <dbReference type="Proteomes" id="UP000283003"/>
    </source>
</evidence>
<dbReference type="SUPFAM" id="SSF82714">
    <property type="entry name" value="Multidrug efflux transporter AcrB TolC docking domain, DN and DC subdomains"/>
    <property type="match status" value="2"/>
</dbReference>
<dbReference type="SUPFAM" id="SSF82693">
    <property type="entry name" value="Multidrug efflux transporter AcrB pore domain, PN1, PN2, PC1 and PC2 subdomains"/>
    <property type="match status" value="3"/>
</dbReference>
<accession>A0A437GYC9</accession>
<dbReference type="Gene3D" id="1.20.1640.10">
    <property type="entry name" value="Multidrug efflux transporter AcrB transmembrane domain"/>
    <property type="match status" value="3"/>
</dbReference>
<dbReference type="PANTHER" id="PTHR32063:SF77">
    <property type="entry name" value="ACR FAMILY TRANSPORT PROTEIN"/>
    <property type="match status" value="1"/>
</dbReference>
<reference evidence="2 3" key="1">
    <citation type="submission" date="2018-12" db="EMBL/GenBank/DDBJ databases">
        <title>Croceicoccus ponticola sp. nov., a lipolytic bacterium isolated from seawater.</title>
        <authorList>
            <person name="Yoon J.-H."/>
        </authorList>
    </citation>
    <scope>NUCLEOTIDE SEQUENCE [LARGE SCALE GENOMIC DNA]</scope>
    <source>
        <strain evidence="2 3">GM-16</strain>
    </source>
</reference>
<feature type="transmembrane region" description="Helical" evidence="1">
    <location>
        <begin position="630"/>
        <end position="650"/>
    </location>
</feature>
<dbReference type="AlphaFoldDB" id="A0A437GYC9"/>
<feature type="transmembrane region" description="Helical" evidence="1">
    <location>
        <begin position="433"/>
        <end position="453"/>
    </location>
</feature>
<proteinExistence type="predicted"/>
<dbReference type="InterPro" id="IPR027463">
    <property type="entry name" value="AcrB_DN_DC_subdom"/>
</dbReference>
<keyword evidence="1" id="KW-0812">Transmembrane</keyword>
<feature type="transmembrane region" description="Helical" evidence="1">
    <location>
        <begin position="1081"/>
        <end position="1104"/>
    </location>
</feature>
<dbReference type="Gene3D" id="3.30.2090.10">
    <property type="entry name" value="Multidrug efflux transporter AcrB TolC docking domain, DN and DC subdomains"/>
    <property type="match status" value="2"/>
</dbReference>
<dbReference type="EMBL" id="RXOL01000002">
    <property type="protein sequence ID" value="RVQ67678.1"/>
    <property type="molecule type" value="Genomic_DNA"/>
</dbReference>
<dbReference type="Gene3D" id="3.30.70.1320">
    <property type="entry name" value="Multidrug efflux transporter AcrB pore domain like"/>
    <property type="match status" value="1"/>
</dbReference>
<comment type="caution">
    <text evidence="2">The sequence shown here is derived from an EMBL/GenBank/DDBJ whole genome shotgun (WGS) entry which is preliminary data.</text>
</comment>
<sequence length="1137" mass="121445">MNLRNLSAWSIRNPIVPIVLFAGLLMAGMFSFADLDVNDMPDIDFPAVTVTVVQPGAAPSEINTQITQKVEAAVRSINGVDEIQSTANEGSSTTFVQFELGIDSNDATNEVRNTIDQIRSDLPDGILDPQVTKVDIGGSGPIAYFAISADDMTMEQLSWFVDDTVSKDLLSIEGVAAVERSGGVDREIRVVLDPQKMQSLGVTASQVNAVLRQVNTDAAGGQAEIAGSRQSVRVLGNAANAYDLGETRINLSGGRIIRLKDIASVNDGYSEQTRIAKLRGRQVVTFGIQRAKGASEVTVYDGAVAKLDELQKTNAGIHISPLYTQVPYTKEQYKSSIEALVEGALLAIVVVFLFLRDWRATIISAIAIPLSAIPTFWLMDMMGFTLNTLSLLALSLVAGVLVDDAIVEIENIVRHMRMGKSAYQASIDAADEIGLAVVATTMSIVAVFLPVGMMPGISGQFFKNFGLTVVGAVLISLAVARMITPMVAAYFLRSKGHAEHGEGRLMDVYMKVLPFMLDESKAEERRARPARWAEMFVPALVVAIFVLAVAGPVGVAGADYGPSSGNALITAGAALGKPLLYAGIAGLATFGISYVIALLSGMSRNHHGGPLSRLIAFGHRAHARVFDHRFWAFGGGIAALVITMVMFMVVPQQFQPSIDQETSQVRIEMVPGTTLEQTTLVADRVAELLYEQPEVERALESVSEGSARIYVGLKKDRTTTSTEFERRLAQEFQSFADARISFASQSGGFGTGRDITVMLAGSDPELLEETANKVVDEMRGVELLLAPRIEADLQRPELIVTPRPDLAAQLGVTTAALSQAVRIATIGEIDQNAAKFSLSDRQIPIRVILAKESRQDIATIENLPVPTASGGSVPLGRVADITFGAGPTKIERFNLSRRVLIGADLAPGAIKGPAMERIAKLPTLENLPTGVTNPTVGEDEWQAEMISNFMIAVVTGIFLVFAVLVLLYKRVVSPLVNMTSLLLAPLGGLIALVLIGQPISMPVYIGVLMLLGIVAKNSILLIDFAIEEMESGVPKKKAILDAGHKRAQPIVMTTVAMAAGMVPTALSLGGDGAWRAPMGTVVIGGLLLSTLLTLVIVPAGFSLADGFEKRIGPKLRNMLLTYRPGDADADRGIVPAE</sequence>
<feature type="transmembrane region" description="Helical" evidence="1">
    <location>
        <begin position="578"/>
        <end position="599"/>
    </location>
</feature>
<dbReference type="Gene3D" id="3.30.70.1440">
    <property type="entry name" value="Multidrug efflux transporter AcrB pore domain"/>
    <property type="match status" value="1"/>
</dbReference>
<dbReference type="Proteomes" id="UP000283003">
    <property type="component" value="Unassembled WGS sequence"/>
</dbReference>
<feature type="transmembrane region" description="Helical" evidence="1">
    <location>
        <begin position="465"/>
        <end position="492"/>
    </location>
</feature>
<dbReference type="Gene3D" id="3.30.70.1430">
    <property type="entry name" value="Multidrug efflux transporter AcrB pore domain"/>
    <property type="match status" value="2"/>
</dbReference>
<keyword evidence="1" id="KW-1133">Transmembrane helix</keyword>
<feature type="transmembrane region" description="Helical" evidence="1">
    <location>
        <begin position="1047"/>
        <end position="1069"/>
    </location>
</feature>
<feature type="transmembrane region" description="Helical" evidence="1">
    <location>
        <begin position="975"/>
        <end position="995"/>
    </location>
</feature>